<dbReference type="InterPro" id="IPR050088">
    <property type="entry name" value="IspD/TarI_cytidylyltransf_bact"/>
</dbReference>
<evidence type="ECO:0000256" key="4">
    <source>
        <dbReference type="ARBA" id="ARBA00022679"/>
    </source>
</evidence>
<dbReference type="OrthoDB" id="9806837at2"/>
<gene>
    <name evidence="7" type="primary">ispD</name>
    <name evidence="8" type="ORF">A9Z60_09780</name>
</gene>
<dbReference type="UniPathway" id="UPA00056">
    <property type="reaction ID" value="UER00093"/>
</dbReference>
<dbReference type="GO" id="GO:0019288">
    <property type="term" value="P:isopentenyl diphosphate biosynthetic process, methylerythritol 4-phosphate pathway"/>
    <property type="evidence" value="ECO:0007669"/>
    <property type="project" value="UniProtKB-UniRule"/>
</dbReference>
<dbReference type="Proteomes" id="UP000092671">
    <property type="component" value="Unassembled WGS sequence"/>
</dbReference>
<evidence type="ECO:0000313" key="9">
    <source>
        <dbReference type="Proteomes" id="UP000092671"/>
    </source>
</evidence>
<protein>
    <recommendedName>
        <fullName evidence="7">2-C-methyl-D-erythritol 4-phosphate cytidylyltransferase</fullName>
        <ecNumber evidence="7">2.7.7.60</ecNumber>
    </recommendedName>
    <alternativeName>
        <fullName evidence="7">4-diphosphocytidyl-2C-methyl-D-erythritol synthase</fullName>
    </alternativeName>
    <alternativeName>
        <fullName evidence="7">MEP cytidylyltransferase</fullName>
        <shortName evidence="7">MCT</shortName>
    </alternativeName>
</protein>
<dbReference type="AlphaFoldDB" id="A0A1B8PJH0"/>
<feature type="site" description="Positions MEP for the nucleophilic attack" evidence="7">
    <location>
        <position position="243"/>
    </location>
</feature>
<dbReference type="EMBL" id="LZDN01000019">
    <property type="protein sequence ID" value="OBX50266.1"/>
    <property type="molecule type" value="Genomic_DNA"/>
</dbReference>
<dbReference type="InterPro" id="IPR029044">
    <property type="entry name" value="Nucleotide-diphossugar_trans"/>
</dbReference>
<organism evidence="8 9">
    <name type="scientific">Moraxella nonliquefaciens</name>
    <dbReference type="NCBI Taxonomy" id="478"/>
    <lineage>
        <taxon>Bacteria</taxon>
        <taxon>Pseudomonadati</taxon>
        <taxon>Pseudomonadota</taxon>
        <taxon>Gammaproteobacteria</taxon>
        <taxon>Moraxellales</taxon>
        <taxon>Moraxellaceae</taxon>
        <taxon>Moraxella</taxon>
    </lineage>
</organism>
<evidence type="ECO:0000256" key="3">
    <source>
        <dbReference type="ARBA" id="ARBA00009789"/>
    </source>
</evidence>
<comment type="caution">
    <text evidence="8">The sequence shown here is derived from an EMBL/GenBank/DDBJ whole genome shotgun (WGS) entry which is preliminary data.</text>
</comment>
<comment type="catalytic activity">
    <reaction evidence="1 7">
        <text>2-C-methyl-D-erythritol 4-phosphate + CTP + H(+) = 4-CDP-2-C-methyl-D-erythritol + diphosphate</text>
        <dbReference type="Rhea" id="RHEA:13429"/>
        <dbReference type="ChEBI" id="CHEBI:15378"/>
        <dbReference type="ChEBI" id="CHEBI:33019"/>
        <dbReference type="ChEBI" id="CHEBI:37563"/>
        <dbReference type="ChEBI" id="CHEBI:57823"/>
        <dbReference type="ChEBI" id="CHEBI:58262"/>
        <dbReference type="EC" id="2.7.7.60"/>
    </reaction>
</comment>
<sequence length="264" mass="28725">MKQTICPPKLPIHALIVSAGRGSRFGADMPKQYLSVAGQTVLEHGVACLNTPAIADLTLVVAKDDAFVSSLDFCFDKPIYLTDGGAERFLSVKAGVDDIARRVVGDAWVLIHDGARPCLPADDLRRLIAVVCILEQKQRQANGENHPVGAILATPVVDTLKFARTQNPTSLSDCECADGWICRTVDRHQLWQAQTPQVFRLHALQAMLDTVIADGLMITDEASGFERLGQSVALVQGSRMNMKLTYPDDLALIELMLQYGVGQT</sequence>
<dbReference type="Pfam" id="PF01128">
    <property type="entry name" value="IspD"/>
    <property type="match status" value="1"/>
</dbReference>
<dbReference type="HAMAP" id="MF_00108">
    <property type="entry name" value="IspD"/>
    <property type="match status" value="1"/>
</dbReference>
<comment type="similarity">
    <text evidence="3 7">Belongs to the IspD/TarI cytidylyltransferase family. IspD subfamily.</text>
</comment>
<keyword evidence="6 7" id="KW-0414">Isoprene biosynthesis</keyword>
<feature type="site" description="Transition state stabilizer" evidence="7">
    <location>
        <position position="24"/>
    </location>
</feature>
<evidence type="ECO:0000256" key="1">
    <source>
        <dbReference type="ARBA" id="ARBA00001282"/>
    </source>
</evidence>
<dbReference type="CDD" id="cd02516">
    <property type="entry name" value="CDP-ME_synthetase"/>
    <property type="match status" value="1"/>
</dbReference>
<dbReference type="SUPFAM" id="SSF53448">
    <property type="entry name" value="Nucleotide-diphospho-sugar transferases"/>
    <property type="match status" value="1"/>
</dbReference>
<evidence type="ECO:0000256" key="5">
    <source>
        <dbReference type="ARBA" id="ARBA00022695"/>
    </source>
</evidence>
<evidence type="ECO:0000256" key="7">
    <source>
        <dbReference type="HAMAP-Rule" id="MF_00108"/>
    </source>
</evidence>
<evidence type="ECO:0000256" key="6">
    <source>
        <dbReference type="ARBA" id="ARBA00023229"/>
    </source>
</evidence>
<keyword evidence="4 7" id="KW-0808">Transferase</keyword>
<dbReference type="InterPro" id="IPR018294">
    <property type="entry name" value="ISPD_synthase_CS"/>
</dbReference>
<reference evidence="8 9" key="1">
    <citation type="submission" date="2016-06" db="EMBL/GenBank/DDBJ databases">
        <title>Draft genome of Moraxella nonliquefaciens CCUG 60284.</title>
        <authorList>
            <person name="Salva-Serra F."/>
            <person name="Engstrom-Jakobsson H."/>
            <person name="Thorell K."/>
            <person name="Gonzales-Siles L."/>
            <person name="Karlsson R."/>
            <person name="Boulund F."/>
            <person name="Engstrand L."/>
            <person name="Kristiansson E."/>
            <person name="Moore E."/>
        </authorList>
    </citation>
    <scope>NUCLEOTIDE SEQUENCE [LARGE SCALE GENOMIC DNA]</scope>
    <source>
        <strain evidence="8 9">CCUG 60284</strain>
    </source>
</reference>
<evidence type="ECO:0000313" key="8">
    <source>
        <dbReference type="EMBL" id="OBX50266.1"/>
    </source>
</evidence>
<dbReference type="EC" id="2.7.7.60" evidence="7"/>
<evidence type="ECO:0000256" key="2">
    <source>
        <dbReference type="ARBA" id="ARBA00004787"/>
    </source>
</evidence>
<accession>A0A1B8PJH0</accession>
<feature type="site" description="Transition state stabilizer" evidence="7">
    <location>
        <position position="31"/>
    </location>
</feature>
<dbReference type="InterPro" id="IPR001228">
    <property type="entry name" value="IspD"/>
</dbReference>
<name>A0A1B8PJH0_MORNO</name>
<dbReference type="PANTHER" id="PTHR32125:SF4">
    <property type="entry name" value="2-C-METHYL-D-ERYTHRITOL 4-PHOSPHATE CYTIDYLYLTRANSFERASE, CHLOROPLASTIC"/>
    <property type="match status" value="1"/>
</dbReference>
<dbReference type="GO" id="GO:0050518">
    <property type="term" value="F:2-C-methyl-D-erythritol 4-phosphate cytidylyltransferase activity"/>
    <property type="evidence" value="ECO:0007669"/>
    <property type="project" value="UniProtKB-UniRule"/>
</dbReference>
<dbReference type="PROSITE" id="PS01295">
    <property type="entry name" value="ISPD"/>
    <property type="match status" value="1"/>
</dbReference>
<feature type="site" description="Positions MEP for the nucleophilic attack" evidence="7">
    <location>
        <position position="187"/>
    </location>
</feature>
<dbReference type="Gene3D" id="3.90.550.10">
    <property type="entry name" value="Spore Coat Polysaccharide Biosynthesis Protein SpsA, Chain A"/>
    <property type="match status" value="1"/>
</dbReference>
<keyword evidence="5 7" id="KW-0548">Nucleotidyltransferase</keyword>
<comment type="pathway">
    <text evidence="2 7">Isoprenoid biosynthesis; isopentenyl diphosphate biosynthesis via DXP pathway; isopentenyl diphosphate from 1-deoxy-D-xylulose 5-phosphate: step 2/6.</text>
</comment>
<proteinExistence type="inferred from homology"/>
<dbReference type="FunFam" id="3.90.550.10:FF:000003">
    <property type="entry name" value="2-C-methyl-D-erythritol 4-phosphate cytidylyltransferase"/>
    <property type="match status" value="1"/>
</dbReference>
<comment type="function">
    <text evidence="7">Catalyzes the formation of 4-diphosphocytidyl-2-C-methyl-D-erythritol from CTP and 2-C-methyl-D-erythritol 4-phosphate (MEP).</text>
</comment>
<dbReference type="PANTHER" id="PTHR32125">
    <property type="entry name" value="2-C-METHYL-D-ERYTHRITOL 4-PHOSPHATE CYTIDYLYLTRANSFERASE, CHLOROPLASTIC"/>
    <property type="match status" value="1"/>
</dbReference>
<dbReference type="InterPro" id="IPR034683">
    <property type="entry name" value="IspD/TarI"/>
</dbReference>
<dbReference type="NCBIfam" id="TIGR00453">
    <property type="entry name" value="ispD"/>
    <property type="match status" value="1"/>
</dbReference>